<organism evidence="1">
    <name type="scientific">Anopheles braziliensis</name>
    <dbReference type="NCBI Taxonomy" id="58242"/>
    <lineage>
        <taxon>Eukaryota</taxon>
        <taxon>Metazoa</taxon>
        <taxon>Ecdysozoa</taxon>
        <taxon>Arthropoda</taxon>
        <taxon>Hexapoda</taxon>
        <taxon>Insecta</taxon>
        <taxon>Pterygota</taxon>
        <taxon>Neoptera</taxon>
        <taxon>Endopterygota</taxon>
        <taxon>Diptera</taxon>
        <taxon>Nematocera</taxon>
        <taxon>Culicoidea</taxon>
        <taxon>Culicidae</taxon>
        <taxon>Anophelinae</taxon>
        <taxon>Anopheles</taxon>
    </lineage>
</organism>
<evidence type="ECO:0000313" key="1">
    <source>
        <dbReference type="EMBL" id="MBW32875.1"/>
    </source>
</evidence>
<protein>
    <submittedName>
        <fullName evidence="1">Putative secreted peptide</fullName>
    </submittedName>
</protein>
<reference evidence="1" key="1">
    <citation type="submission" date="2018-01" db="EMBL/GenBank/DDBJ databases">
        <title>An insight into the sialome of Amazonian anophelines.</title>
        <authorList>
            <person name="Ribeiro J.M."/>
            <person name="Scarpassa V."/>
            <person name="Calvo E."/>
        </authorList>
    </citation>
    <scope>NUCLEOTIDE SEQUENCE</scope>
    <source>
        <tissue evidence="1">Salivary glands</tissue>
    </source>
</reference>
<sequence>MAVRTVERTEPTPVATVVVVVLVVQRCTTATTPTVVIPIWAMVVSGTWQWVPVTVITPTVTHNTPTAILTCKEVTVLELTA</sequence>
<name>A0A2M3ZWL0_9DIPT</name>
<proteinExistence type="predicted"/>
<dbReference type="AlphaFoldDB" id="A0A2M3ZWL0"/>
<accession>A0A2M3ZWL0</accession>
<dbReference type="EMBL" id="GGFM01012124">
    <property type="protein sequence ID" value="MBW32875.1"/>
    <property type="molecule type" value="Transcribed_RNA"/>
</dbReference>